<dbReference type="AlphaFoldDB" id="A0A8T0E729"/>
<proteinExistence type="predicted"/>
<evidence type="ECO:0000313" key="2">
    <source>
        <dbReference type="Proteomes" id="UP000807504"/>
    </source>
</evidence>
<reference evidence="1" key="2">
    <citation type="submission" date="2020-06" db="EMBL/GenBank/DDBJ databases">
        <authorList>
            <person name="Sheffer M."/>
        </authorList>
    </citation>
    <scope>NUCLEOTIDE SEQUENCE</scope>
</reference>
<dbReference type="EMBL" id="JABXBU010002230">
    <property type="protein sequence ID" value="KAF8767197.1"/>
    <property type="molecule type" value="Genomic_DNA"/>
</dbReference>
<accession>A0A8T0E729</accession>
<dbReference type="Proteomes" id="UP000807504">
    <property type="component" value="Unassembled WGS sequence"/>
</dbReference>
<name>A0A8T0E729_ARGBR</name>
<comment type="caution">
    <text evidence="1">The sequence shown here is derived from an EMBL/GenBank/DDBJ whole genome shotgun (WGS) entry which is preliminary data.</text>
</comment>
<reference evidence="1" key="1">
    <citation type="journal article" date="2020" name="bioRxiv">
        <title>Chromosome-level reference genome of the European wasp spider Argiope bruennichi: a resource for studies on range expansion and evolutionary adaptation.</title>
        <authorList>
            <person name="Sheffer M.M."/>
            <person name="Hoppe A."/>
            <person name="Krehenwinkel H."/>
            <person name="Uhl G."/>
            <person name="Kuss A.W."/>
            <person name="Jensen L."/>
            <person name="Jensen C."/>
            <person name="Gillespie R.G."/>
            <person name="Hoff K.J."/>
            <person name="Prost S."/>
        </authorList>
    </citation>
    <scope>NUCLEOTIDE SEQUENCE</scope>
</reference>
<evidence type="ECO:0000313" key="1">
    <source>
        <dbReference type="EMBL" id="KAF8767197.1"/>
    </source>
</evidence>
<organism evidence="1 2">
    <name type="scientific">Argiope bruennichi</name>
    <name type="common">Wasp spider</name>
    <name type="synonym">Aranea bruennichi</name>
    <dbReference type="NCBI Taxonomy" id="94029"/>
    <lineage>
        <taxon>Eukaryota</taxon>
        <taxon>Metazoa</taxon>
        <taxon>Ecdysozoa</taxon>
        <taxon>Arthropoda</taxon>
        <taxon>Chelicerata</taxon>
        <taxon>Arachnida</taxon>
        <taxon>Araneae</taxon>
        <taxon>Araneomorphae</taxon>
        <taxon>Entelegynae</taxon>
        <taxon>Araneoidea</taxon>
        <taxon>Araneidae</taxon>
        <taxon>Argiope</taxon>
    </lineage>
</organism>
<gene>
    <name evidence="1" type="ORF">HNY73_020185</name>
</gene>
<sequence length="104" mass="11635">MGDAKNKRDLIAVRALIDSLERLTGRLMSPNNSVNQAAALPKERQEIIFLHLRIINICGICAAFPRLSCRKRNIPNHSFETGQEEVKTVDLSLLLLTQYTSSSV</sequence>
<keyword evidence="2" id="KW-1185">Reference proteome</keyword>
<protein>
    <submittedName>
        <fullName evidence="1">Uncharacterized protein</fullName>
    </submittedName>
</protein>